<dbReference type="SUPFAM" id="SSF52540">
    <property type="entry name" value="P-loop containing nucleoside triphosphate hydrolases"/>
    <property type="match status" value="2"/>
</dbReference>
<feature type="domain" description="TrwC relaxase" evidence="2">
    <location>
        <begin position="76"/>
        <end position="460"/>
    </location>
</feature>
<accession>Q0RC71</accession>
<dbReference type="Pfam" id="PF08751">
    <property type="entry name" value="TrwC"/>
    <property type="match status" value="1"/>
</dbReference>
<evidence type="ECO:0000259" key="2">
    <source>
        <dbReference type="Pfam" id="PF08751"/>
    </source>
</evidence>
<dbReference type="SUPFAM" id="SSF55464">
    <property type="entry name" value="Origin of replication-binding domain, RBD-like"/>
    <property type="match status" value="1"/>
</dbReference>
<feature type="region of interest" description="Disordered" evidence="1">
    <location>
        <begin position="1122"/>
        <end position="1152"/>
    </location>
</feature>
<evidence type="ECO:0000256" key="1">
    <source>
        <dbReference type="SAM" id="MobiDB-lite"/>
    </source>
</evidence>
<dbReference type="Gene3D" id="3.40.50.300">
    <property type="entry name" value="P-loop containing nucleotide triphosphate hydrolases"/>
    <property type="match status" value="2"/>
</dbReference>
<dbReference type="KEGG" id="fal:FRAAL6333"/>
<organism evidence="3 4">
    <name type="scientific">Frankia alni (strain DSM 45986 / CECT 9034 / ACN14a)</name>
    <dbReference type="NCBI Taxonomy" id="326424"/>
    <lineage>
        <taxon>Bacteria</taxon>
        <taxon>Bacillati</taxon>
        <taxon>Actinomycetota</taxon>
        <taxon>Actinomycetes</taxon>
        <taxon>Frankiales</taxon>
        <taxon>Frankiaceae</taxon>
        <taxon>Frankia</taxon>
    </lineage>
</organism>
<dbReference type="InterPro" id="IPR027417">
    <property type="entry name" value="P-loop_NTPase"/>
</dbReference>
<dbReference type="EMBL" id="CT573213">
    <property type="protein sequence ID" value="CAJ64956.1"/>
    <property type="molecule type" value="Genomic_DNA"/>
</dbReference>
<dbReference type="eggNOG" id="COG0507">
    <property type="taxonomic scope" value="Bacteria"/>
</dbReference>
<dbReference type="Proteomes" id="UP000000657">
    <property type="component" value="Chromosome"/>
</dbReference>
<protein>
    <recommendedName>
        <fullName evidence="2">TrwC relaxase domain-containing protein</fullName>
    </recommendedName>
</protein>
<gene>
    <name evidence="3" type="ordered locus">FRAAL6333</name>
</gene>
<reference evidence="3 4" key="1">
    <citation type="journal article" date="2007" name="Genome Res.">
        <title>Genome characteristics of facultatively symbiotic Frankia sp. strains reflect host range and host plant biogeography.</title>
        <authorList>
            <person name="Normand P."/>
            <person name="Lapierre P."/>
            <person name="Tisa L.S."/>
            <person name="Gogarten J.P."/>
            <person name="Alloisio N."/>
            <person name="Bagnarol E."/>
            <person name="Bassi C.A."/>
            <person name="Berry A.M."/>
            <person name="Bickhart D.M."/>
            <person name="Choisne N."/>
            <person name="Couloux A."/>
            <person name="Cournoyer B."/>
            <person name="Cruveiller S."/>
            <person name="Daubin V."/>
            <person name="Demange N."/>
            <person name="Francino M.P."/>
            <person name="Goltsman E."/>
            <person name="Huang Y."/>
            <person name="Kopp O.R."/>
            <person name="Labarre L."/>
            <person name="Lapidus A."/>
            <person name="Lavire C."/>
            <person name="Marechal J."/>
            <person name="Martinez M."/>
            <person name="Mastronunzio J.E."/>
            <person name="Mullin B.C."/>
            <person name="Niemann J."/>
            <person name="Pujic P."/>
            <person name="Rawnsley T."/>
            <person name="Rouy Z."/>
            <person name="Schenowitz C."/>
            <person name="Sellstedt A."/>
            <person name="Tavares F."/>
            <person name="Tomkins J.P."/>
            <person name="Vallenet D."/>
            <person name="Valverde C."/>
            <person name="Wall L.G."/>
            <person name="Wang Y."/>
            <person name="Medigue C."/>
            <person name="Benson D.R."/>
        </authorList>
    </citation>
    <scope>NUCLEOTIDE SEQUENCE [LARGE SCALE GENOMIC DNA]</scope>
    <source>
        <strain evidence="4">DSM 45986 / CECT 9034 / ACN14a</strain>
    </source>
</reference>
<proteinExistence type="predicted"/>
<feature type="region of interest" description="Disordered" evidence="1">
    <location>
        <begin position="1174"/>
        <end position="1194"/>
    </location>
</feature>
<feature type="region of interest" description="Disordered" evidence="1">
    <location>
        <begin position="119"/>
        <end position="143"/>
    </location>
</feature>
<keyword evidence="4" id="KW-1185">Reference proteome</keyword>
<evidence type="ECO:0000313" key="3">
    <source>
        <dbReference type="EMBL" id="CAJ64956.1"/>
    </source>
</evidence>
<dbReference type="CDD" id="cd18809">
    <property type="entry name" value="SF1_C_RecD"/>
    <property type="match status" value="1"/>
</dbReference>
<feature type="compositionally biased region" description="Basic and acidic residues" evidence="1">
    <location>
        <begin position="201"/>
        <end position="212"/>
    </location>
</feature>
<name>Q0RC71_FRAAA</name>
<dbReference type="NCBIfam" id="NF041492">
    <property type="entry name" value="MobF"/>
    <property type="match status" value="1"/>
</dbReference>
<dbReference type="STRING" id="326424.FRAAL6333"/>
<evidence type="ECO:0000313" key="4">
    <source>
        <dbReference type="Proteomes" id="UP000000657"/>
    </source>
</evidence>
<feature type="region of interest" description="Disordered" evidence="1">
    <location>
        <begin position="842"/>
        <end position="879"/>
    </location>
</feature>
<feature type="region of interest" description="Disordered" evidence="1">
    <location>
        <begin position="175"/>
        <end position="212"/>
    </location>
</feature>
<dbReference type="Gene3D" id="2.30.30.940">
    <property type="match status" value="1"/>
</dbReference>
<dbReference type="Pfam" id="PF13604">
    <property type="entry name" value="AAA_30"/>
    <property type="match status" value="1"/>
</dbReference>
<dbReference type="HOGENOM" id="CLU_246442_0_0_11"/>
<sequence length="1471" mass="154559">MLSFLVERINGVGCIPGLGWRPRPVIVTVKVLGLRAAAGTTVAGAVWRIVDYLHGGTPGEAARFAAVGGTQSAKSSGLARYYTGGVARGSAAALVGLRPGAAVPRERLARLLAGQHATSGRPLVPATGSAGRAAHSRRLDGGRGSGEWLSLAEAARIAGVSARYLRRLAARTSRDDAGTVDAGASDTAGRPAADDDGTDAGSDRDRLAAAKDSAGRWRVHRDELARFLEEREPPTVVLGFDVTASAPKSVSLLWAFGDDDLRRDLAEAMNVAVDAAIGYLERQAGVGLVDGHNRPGVGLAGVSFLHDISRAEEPHLHIHTVLANAVPIPLLDEDGEPLRDGAGRPRMVWRTVDSELLHAHVKTAGYVAAAVLRHELSARRGLQWGPVRNGVAELAGLPADLLAVFSSRRAQIDAELAELVASGATDGPALREAVQRGTRAPKRAQADAEIRTAQHARLEAAGWTAADVLAAGARTDYRPTAIGPDDLAELAELLTGPDGLTARSATFTARDVAQAVAAWGVDRLDATDIDRLTAHILADARLAMVDEDTPRRRRDPEPIYTTLDLLDAEDNVLALCEAGRTAYAGREHRLIGPDELEAALAGHLDPRREYGAGHVEPAVLAVEQVDAVRALLTSTDLVRVLVGPAGSGKTEAMRLLVAVLRDAGRTVLGAAHGGRQTEELTGRLGIDGRVVAGWLTLLDHADRPADIWPPGTMLILDEATHVTTRNAARLLRYATDTGTVILALGDPAQLGAIGPGGWFAHLAATLPDVATLTTVHRQAGAGMNGVRAALAGLRAGAPDQVRRAMARLAADGRLHRFHDRPSLLAAIVEDWHDERSTVRSAATGANRARVDANRARVGAASGADHAPGRSRRGADHSRHVDLPRMMAGDHGTVEWLNRAAQLRRMQAGELDPDLFLEVAGRRFHVGDEVITLTQAGHTLIPAGRPASAYIRTGTIGTVLAIDSGPATDDRPEGRTLTVDFPGKGVVSIGWDYLTHVFPDGRDGGLTHAYAITAHKAQGSTMATARPVVTDRTSRPGLYVMLSRARTDLAAYLIDSDELAAPGDTEDLLPVVPTRGDPLDRLAGRLAASRTDRLVQALDPAAAAVAQLRREYTLAELTALRRQLRPATGGGQSSRTPSFRSRPGAHNSGLLGADGDPIIGAVSAGRGAVEVDRGANGARPGANSAGDWPSRALDGDGKEIDPVVLARAERSAEAAVAAASLADPPAILLERIGPRPAGGPVRRAWDDAVASLAIYQVRHAAHLEPGDPGPPPPDDHDGDVRHRWEEQHDLAAALVEAWASALHPTGRPDIRGPAAERATAAIHAFLDAGSTPAALSRALAAIDHGAIRDGLAIVDHRLARLCETADVDPAAYADPPSPGARHDWQRTVHLLDRAEIHHLASRPNAELAFELRTLRAAGGLPASTEPDWAQGRRARLLGAALGLQADAATLHAELGPPTDPSGHAGAATHFEL</sequence>
<dbReference type="InterPro" id="IPR014862">
    <property type="entry name" value="TrwC"/>
</dbReference>